<dbReference type="InterPro" id="IPR036102">
    <property type="entry name" value="OsmC/Ohrsf"/>
</dbReference>
<proteinExistence type="predicted"/>
<evidence type="ECO:0000313" key="3">
    <source>
        <dbReference type="EMBL" id="PIY31846.1"/>
    </source>
</evidence>
<dbReference type="Proteomes" id="UP000228560">
    <property type="component" value="Unassembled WGS sequence"/>
</dbReference>
<evidence type="ECO:0000313" key="6">
    <source>
        <dbReference type="Proteomes" id="UP000228560"/>
    </source>
</evidence>
<evidence type="ECO:0000313" key="1">
    <source>
        <dbReference type="EMBL" id="OIP68212.1"/>
    </source>
</evidence>
<organism evidence="1 5">
    <name type="scientific">Candidatus Infernicultor aquiphilus</name>
    <dbReference type="NCBI Taxonomy" id="1805029"/>
    <lineage>
        <taxon>Bacteria</taxon>
        <taxon>Pseudomonadati</taxon>
        <taxon>Atribacterota</taxon>
        <taxon>Candidatus Phoenicimicrobiia</taxon>
        <taxon>Candidatus Pheonicimicrobiales</taxon>
        <taxon>Candidatus Phoenicimicrobiaceae</taxon>
        <taxon>Candidatus Infernicultor</taxon>
    </lineage>
</organism>
<dbReference type="STRING" id="1805029.AUK42_06440"/>
<dbReference type="EMBL" id="PFTV01000021">
    <property type="protein sequence ID" value="PJB57931.1"/>
    <property type="molecule type" value="Genomic_DNA"/>
</dbReference>
<dbReference type="PANTHER" id="PTHR35368">
    <property type="entry name" value="HYDROPEROXIDE REDUCTASE"/>
    <property type="match status" value="1"/>
</dbReference>
<accession>A0A2M8CFV0</accession>
<dbReference type="RefSeq" id="WP_406608044.1">
    <property type="nucleotide sequence ID" value="NZ_PFKO01000292.1"/>
</dbReference>
<dbReference type="AlphaFoldDB" id="A0A1J5G7C7"/>
<accession>A0A1J5G7C7</accession>
<dbReference type="EMBL" id="PFKO01000292">
    <property type="protein sequence ID" value="PIY31846.1"/>
    <property type="molecule type" value="Genomic_DNA"/>
</dbReference>
<dbReference type="InterPro" id="IPR003718">
    <property type="entry name" value="OsmC/Ohr_fam"/>
</dbReference>
<dbReference type="Gene3D" id="3.30.300.20">
    <property type="match status" value="1"/>
</dbReference>
<dbReference type="Proteomes" id="UP000231493">
    <property type="component" value="Unassembled WGS sequence"/>
</dbReference>
<dbReference type="PANTHER" id="PTHR35368:SF1">
    <property type="entry name" value="HYDROPEROXIDE REDUCTASE"/>
    <property type="match status" value="1"/>
</dbReference>
<evidence type="ECO:0000313" key="4">
    <source>
        <dbReference type="EMBL" id="PJB57931.1"/>
    </source>
</evidence>
<evidence type="ECO:0000313" key="7">
    <source>
        <dbReference type="Proteomes" id="UP000230646"/>
    </source>
</evidence>
<reference evidence="2" key="2">
    <citation type="submission" date="2017-09" db="EMBL/GenBank/DDBJ databases">
        <title>Depth-based differentiation of microbial function through sediment-hosted aquifers and enrichment of novel symbionts in the deep terrestrial subsurface.</title>
        <authorList>
            <person name="Probst A.J."/>
            <person name="Ladd B."/>
            <person name="Jarett J.K."/>
            <person name="Geller-Mcgrath D.E."/>
            <person name="Sieber C.M.K."/>
            <person name="Emerson J.B."/>
            <person name="Anantharaman K."/>
            <person name="Thomas B.C."/>
            <person name="Malmstrom R."/>
            <person name="Stieglmeier M."/>
            <person name="Klingl A."/>
            <person name="Woyke T."/>
            <person name="Ryan C.M."/>
            <person name="Banfield J.F."/>
        </authorList>
    </citation>
    <scope>NUCLEOTIDE SEQUENCE</scope>
    <source>
        <strain evidence="2">CG_4_8_14_3_um_filter_34_18</strain>
    </source>
</reference>
<dbReference type="EMBL" id="PFIP01000032">
    <property type="protein sequence ID" value="PIX34954.1"/>
    <property type="molecule type" value="Genomic_DNA"/>
</dbReference>
<reference evidence="1 5" key="1">
    <citation type="journal article" date="2016" name="Environ. Microbiol.">
        <title>Genomic resolution of a cold subsurface aquifer community provides metabolic insights for novel microbes adapted to high CO concentrations.</title>
        <authorList>
            <person name="Probst A.J."/>
            <person name="Castelle C.J."/>
            <person name="Singh A."/>
            <person name="Brown C.T."/>
            <person name="Anantharaman K."/>
            <person name="Sharon I."/>
            <person name="Hug L.A."/>
            <person name="Burstein D."/>
            <person name="Emerson J.B."/>
            <person name="Thomas B.C."/>
            <person name="Banfield J.F."/>
        </authorList>
    </citation>
    <scope>NUCLEOTIDE SEQUENCE [LARGE SCALE GENOMIC DNA]</scope>
    <source>
        <strain evidence="1">CG2_30_33_13</strain>
    </source>
</reference>
<accession>A0A2M7PNU5</accession>
<gene>
    <name evidence="1" type="ORF">AUK42_06440</name>
    <name evidence="4" type="ORF">CO097_00865</name>
    <name evidence="3" type="ORF">COZ07_07825</name>
    <name evidence="2" type="ORF">COZ58_02000</name>
</gene>
<sequence>MKVRTYKAKTKWLKGFKAETEIREFKIGIDEPLELRGTNTAPNPVELLLTALGGCIALSYQSYAKRFEVDIEDLIVSLEGDMIPGGWVDERGKKRRGFKQIRYEVQIKTKATEEKVFQLHKMVEETCPVSDMLVNQTEIKGSVSVNY</sequence>
<dbReference type="Pfam" id="PF02566">
    <property type="entry name" value="OsmC"/>
    <property type="match status" value="1"/>
</dbReference>
<comment type="caution">
    <text evidence="1">The sequence shown here is derived from an EMBL/GenBank/DDBJ whole genome shotgun (WGS) entry which is preliminary data.</text>
</comment>
<name>A0A1J5G7C7_9BACT</name>
<dbReference type="InterPro" id="IPR052924">
    <property type="entry name" value="OsmC/Ohr_hydroprdx_reductase"/>
</dbReference>
<protein>
    <submittedName>
        <fullName evidence="2">Peroxiredoxin</fullName>
    </submittedName>
</protein>
<reference evidence="6 7" key="3">
    <citation type="submission" date="2017-09" db="EMBL/GenBank/DDBJ databases">
        <title>Depth-based differentiation of microbial function through sediment-hosted aquifers and enrichment of novel symbionts in the deep terrestrial subsurface.</title>
        <authorList>
            <person name="Probst A.J."/>
            <person name="Ladd B."/>
            <person name="Jarett J.K."/>
            <person name="Geller-Mcgrath D.E."/>
            <person name="Sieber C.M."/>
            <person name="Emerson J.B."/>
            <person name="Anantharaman K."/>
            <person name="Thomas B.C."/>
            <person name="Malmstrom R."/>
            <person name="Stieglmeier M."/>
            <person name="Klingl A."/>
            <person name="Woyke T."/>
            <person name="Ryan C.M."/>
            <person name="Banfield J.F."/>
        </authorList>
    </citation>
    <scope>NUCLEOTIDE SEQUENCE [LARGE SCALE GENOMIC DNA]</scope>
    <source>
        <strain evidence="3">CG_4_10_14_3_um_filter_34_13</strain>
        <strain evidence="4">CG_4_9_14_3_um_filter_33_16</strain>
    </source>
</reference>
<dbReference type="EMBL" id="MNYY01000125">
    <property type="protein sequence ID" value="OIP68212.1"/>
    <property type="molecule type" value="Genomic_DNA"/>
</dbReference>
<accession>A0A2M7K9Y5</accession>
<dbReference type="Proteomes" id="UP000182763">
    <property type="component" value="Unassembled WGS sequence"/>
</dbReference>
<dbReference type="InterPro" id="IPR015946">
    <property type="entry name" value="KH_dom-like_a/b"/>
</dbReference>
<dbReference type="Proteomes" id="UP000230646">
    <property type="component" value="Unassembled WGS sequence"/>
</dbReference>
<dbReference type="SUPFAM" id="SSF82784">
    <property type="entry name" value="OsmC-like"/>
    <property type="match status" value="1"/>
</dbReference>
<evidence type="ECO:0000313" key="5">
    <source>
        <dbReference type="Proteomes" id="UP000182763"/>
    </source>
</evidence>
<evidence type="ECO:0000313" key="2">
    <source>
        <dbReference type="EMBL" id="PIX34954.1"/>
    </source>
</evidence>